<dbReference type="SMART" id="SM00177">
    <property type="entry name" value="ARF"/>
    <property type="match status" value="1"/>
</dbReference>
<dbReference type="CDD" id="cd00878">
    <property type="entry name" value="Arf_Arl"/>
    <property type="match status" value="1"/>
</dbReference>
<evidence type="ECO:0000313" key="3">
    <source>
        <dbReference type="EMBL" id="CAK9056007.1"/>
    </source>
</evidence>
<organism evidence="3 4">
    <name type="scientific">Durusdinium trenchii</name>
    <dbReference type="NCBI Taxonomy" id="1381693"/>
    <lineage>
        <taxon>Eukaryota</taxon>
        <taxon>Sar</taxon>
        <taxon>Alveolata</taxon>
        <taxon>Dinophyceae</taxon>
        <taxon>Suessiales</taxon>
        <taxon>Symbiodiniaceae</taxon>
        <taxon>Durusdinium</taxon>
    </lineage>
</organism>
<sequence length="626" mass="70604">MGQSVAKLQEALRLKTPVKQVLLVGDNGSGKTCLLYGLKLGFGSVTTIPTIGFNVETVRHRLQEFTIWDLGLRTKMRPLVRHYVPQMEMLIYMVDASDRTMHNEFSLELWGYLRNAMEEYGKDTVPCLIFINKLDQPNGMNIAEIAEGLNLSDLAKKAPVRMQPCDALSGQGVLEGLDFLTTVAKGELGLTIAATSPSGYLKESPNSELPAAKPAPPTAKQFHAEELDDQQFLEAFVDQSLGHFGVREMMRLALIQRLEGSSALATLEAARLKGYVEHATRMHFWAARMYSVPLLQPVRDTRTFLTEHCELLPVTVAEQESLLKKVYSERIDTEPTWAATVVPPDLADDDQAFLARIEGAGIYTGELDSFASLLRLGFLLLKASPRREAIQRMDSMLHRFEPERPYHETRQYVALQLAHLALTKHPRLKDEPFYKLEELCPDLCQEDCISKYYSEKVLAQGQSSFQAPDRQPLPTKLESAASRWHQDLDDQDFLKAVQSKTLSSWNLPSLARLAYLHLNALGRRQAVRKLLDELQELRRAPEVQTGLFTHETLAYFTIHMIHYFSATEKLSTSEPFSEFIKKCDKILDASLYKAYYSEGTIHCPEAATSFVLPDLCPLPDLLPSDR</sequence>
<keyword evidence="2" id="KW-0342">GTP-binding</keyword>
<dbReference type="PROSITE" id="PS51417">
    <property type="entry name" value="ARF"/>
    <property type="match status" value="1"/>
</dbReference>
<comment type="caution">
    <text evidence="3">The sequence shown here is derived from an EMBL/GenBank/DDBJ whole genome shotgun (WGS) entry which is preliminary data.</text>
</comment>
<name>A0ABP0MWV7_9DINO</name>
<evidence type="ECO:0000256" key="1">
    <source>
        <dbReference type="ARBA" id="ARBA00022741"/>
    </source>
</evidence>
<dbReference type="InterPro" id="IPR027417">
    <property type="entry name" value="P-loop_NTPase"/>
</dbReference>
<accession>A0ABP0MWV7</accession>
<dbReference type="InterPro" id="IPR005225">
    <property type="entry name" value="Small_GTP-bd"/>
</dbReference>
<dbReference type="Gene3D" id="3.40.50.300">
    <property type="entry name" value="P-loop containing nucleotide triphosphate hydrolases"/>
    <property type="match status" value="1"/>
</dbReference>
<evidence type="ECO:0008006" key="5">
    <source>
        <dbReference type="Google" id="ProtNLM"/>
    </source>
</evidence>
<evidence type="ECO:0000256" key="2">
    <source>
        <dbReference type="ARBA" id="ARBA00023134"/>
    </source>
</evidence>
<evidence type="ECO:0000313" key="4">
    <source>
        <dbReference type="Proteomes" id="UP001642484"/>
    </source>
</evidence>
<dbReference type="InterPro" id="IPR006689">
    <property type="entry name" value="Small_GTPase_ARF/SAR"/>
</dbReference>
<dbReference type="PANTHER" id="PTHR11711">
    <property type="entry name" value="ADP RIBOSYLATION FACTOR-RELATED"/>
    <property type="match status" value="1"/>
</dbReference>
<dbReference type="InterPro" id="IPR024156">
    <property type="entry name" value="Small_GTPase_ARF"/>
</dbReference>
<dbReference type="Proteomes" id="UP001642484">
    <property type="component" value="Unassembled WGS sequence"/>
</dbReference>
<dbReference type="SMART" id="SM00178">
    <property type="entry name" value="SAR"/>
    <property type="match status" value="1"/>
</dbReference>
<gene>
    <name evidence="3" type="ORF">CCMP2556_LOCUS27803</name>
</gene>
<reference evidence="3 4" key="1">
    <citation type="submission" date="2024-02" db="EMBL/GenBank/DDBJ databases">
        <authorList>
            <person name="Chen Y."/>
            <person name="Shah S."/>
            <person name="Dougan E. K."/>
            <person name="Thang M."/>
            <person name="Chan C."/>
        </authorList>
    </citation>
    <scope>NUCLEOTIDE SEQUENCE [LARGE SCALE GENOMIC DNA]</scope>
</reference>
<keyword evidence="4" id="KW-1185">Reference proteome</keyword>
<dbReference type="SUPFAM" id="SSF52540">
    <property type="entry name" value="P-loop containing nucleoside triphosphate hydrolases"/>
    <property type="match status" value="1"/>
</dbReference>
<protein>
    <recommendedName>
        <fullName evidence="5">ADP-ribosylation factor</fullName>
    </recommendedName>
</protein>
<dbReference type="NCBIfam" id="TIGR00231">
    <property type="entry name" value="small_GTP"/>
    <property type="match status" value="1"/>
</dbReference>
<dbReference type="EMBL" id="CAXAMN010020335">
    <property type="protein sequence ID" value="CAK9056007.1"/>
    <property type="molecule type" value="Genomic_DNA"/>
</dbReference>
<proteinExistence type="predicted"/>
<keyword evidence="1" id="KW-0547">Nucleotide-binding</keyword>
<dbReference type="Pfam" id="PF00025">
    <property type="entry name" value="Arf"/>
    <property type="match status" value="1"/>
</dbReference>